<accession>A0A917VY60</accession>
<keyword evidence="4" id="KW-1003">Cell membrane</keyword>
<comment type="similarity">
    <text evidence="2">Belongs to the binding-protein-dependent transport system permease family. FecCD subfamily.</text>
</comment>
<feature type="transmembrane region" description="Helical" evidence="8">
    <location>
        <begin position="142"/>
        <end position="160"/>
    </location>
</feature>
<reference evidence="9" key="1">
    <citation type="journal article" date="2014" name="Int. J. Syst. Evol. Microbiol.">
        <title>Complete genome sequence of Corynebacterium casei LMG S-19264T (=DSM 44701T), isolated from a smear-ripened cheese.</title>
        <authorList>
            <consortium name="US DOE Joint Genome Institute (JGI-PGF)"/>
            <person name="Walter F."/>
            <person name="Albersmeier A."/>
            <person name="Kalinowski J."/>
            <person name="Ruckert C."/>
        </authorList>
    </citation>
    <scope>NUCLEOTIDE SEQUENCE</scope>
    <source>
        <strain evidence="9">CGMCC 4.3508</strain>
    </source>
</reference>
<feature type="transmembrane region" description="Helical" evidence="8">
    <location>
        <begin position="256"/>
        <end position="286"/>
    </location>
</feature>
<dbReference type="EMBL" id="BMMH01000016">
    <property type="protein sequence ID" value="GGL34743.1"/>
    <property type="molecule type" value="Genomic_DNA"/>
</dbReference>
<dbReference type="SUPFAM" id="SSF81345">
    <property type="entry name" value="ABC transporter involved in vitamin B12 uptake, BtuC"/>
    <property type="match status" value="1"/>
</dbReference>
<dbReference type="CDD" id="cd06550">
    <property type="entry name" value="TM_ABC_iron-siderophores_like"/>
    <property type="match status" value="1"/>
</dbReference>
<feature type="transmembrane region" description="Helical" evidence="8">
    <location>
        <begin position="326"/>
        <end position="345"/>
    </location>
</feature>
<proteinExistence type="inferred from homology"/>
<dbReference type="InterPro" id="IPR037294">
    <property type="entry name" value="ABC_BtuC-like"/>
</dbReference>
<feature type="transmembrane region" description="Helical" evidence="8">
    <location>
        <begin position="114"/>
        <end position="135"/>
    </location>
</feature>
<reference evidence="9" key="2">
    <citation type="submission" date="2020-09" db="EMBL/GenBank/DDBJ databases">
        <authorList>
            <person name="Sun Q."/>
            <person name="Zhou Y."/>
        </authorList>
    </citation>
    <scope>NUCLEOTIDE SEQUENCE</scope>
    <source>
        <strain evidence="9">CGMCC 4.3508</strain>
    </source>
</reference>
<keyword evidence="7 8" id="KW-0472">Membrane</keyword>
<evidence type="ECO:0000256" key="2">
    <source>
        <dbReference type="ARBA" id="ARBA00007935"/>
    </source>
</evidence>
<feature type="transmembrane region" description="Helical" evidence="8">
    <location>
        <begin position="198"/>
        <end position="231"/>
    </location>
</feature>
<evidence type="ECO:0000313" key="9">
    <source>
        <dbReference type="EMBL" id="GGL34743.1"/>
    </source>
</evidence>
<feature type="transmembrane region" description="Helical" evidence="8">
    <location>
        <begin position="20"/>
        <end position="40"/>
    </location>
</feature>
<protein>
    <submittedName>
        <fullName evidence="9">ABC transporter permease</fullName>
    </submittedName>
</protein>
<dbReference type="PANTHER" id="PTHR30472">
    <property type="entry name" value="FERRIC ENTEROBACTIN TRANSPORT SYSTEM PERMEASE PROTEIN"/>
    <property type="match status" value="1"/>
</dbReference>
<dbReference type="Proteomes" id="UP000638263">
    <property type="component" value="Unassembled WGS sequence"/>
</dbReference>
<dbReference type="GO" id="GO:0005886">
    <property type="term" value="C:plasma membrane"/>
    <property type="evidence" value="ECO:0007669"/>
    <property type="project" value="UniProtKB-SubCell"/>
</dbReference>
<feature type="transmembrane region" description="Helical" evidence="8">
    <location>
        <begin position="82"/>
        <end position="102"/>
    </location>
</feature>
<evidence type="ECO:0000313" key="10">
    <source>
        <dbReference type="Proteomes" id="UP000638263"/>
    </source>
</evidence>
<dbReference type="GO" id="GO:0033214">
    <property type="term" value="P:siderophore-iron import into cell"/>
    <property type="evidence" value="ECO:0007669"/>
    <property type="project" value="TreeGrafter"/>
</dbReference>
<keyword evidence="6 8" id="KW-1133">Transmembrane helix</keyword>
<dbReference type="AlphaFoldDB" id="A0A917VY60"/>
<evidence type="ECO:0000256" key="7">
    <source>
        <dbReference type="ARBA" id="ARBA00023136"/>
    </source>
</evidence>
<comment type="subcellular location">
    <subcellularLocation>
        <location evidence="1">Cell membrane</location>
        <topology evidence="1">Multi-pass membrane protein</topology>
    </subcellularLocation>
</comment>
<gene>
    <name evidence="9" type="ORF">GCM10011588_56850</name>
</gene>
<evidence type="ECO:0000256" key="3">
    <source>
        <dbReference type="ARBA" id="ARBA00022448"/>
    </source>
</evidence>
<dbReference type="FunFam" id="1.10.3470.10:FF:000001">
    <property type="entry name" value="Vitamin B12 ABC transporter permease BtuC"/>
    <property type="match status" value="1"/>
</dbReference>
<sequence length="351" mass="35150">MSPETPPSTIARTARAPTTAALVLCGLVVLISSMAFTITIGPADLSVAEVYAVLFEKLGAGTAGVSPIREGIVWQLRLPRTLLAAVCGAGLAVCGVVMQSLLRNPLADPFVLGISSGASTGAVIVAVLGVGGGLVSLSTGAFLGALASFGLVLVLAAGAGGGTAKVVLAGVAGTQLFSALTSFIVLSSADAERTRGILFWLLGSLAGATWTDAGTTALVCATGMALCWWYASALDAFTFGSSAAASLGVAVGRTRLLLLVTTALMTAVLVSAAGAIGFIGLVLPHAARFLVGPRHSRLIPVTAVLGAVLLVWVDALARTVFAPQEVPVGVVTALIGVPAFALLLFRTRSTS</sequence>
<evidence type="ECO:0000256" key="8">
    <source>
        <dbReference type="SAM" id="Phobius"/>
    </source>
</evidence>
<dbReference type="Gene3D" id="1.10.3470.10">
    <property type="entry name" value="ABC transporter involved in vitamin B12 uptake, BtuC"/>
    <property type="match status" value="1"/>
</dbReference>
<feature type="transmembrane region" description="Helical" evidence="8">
    <location>
        <begin position="298"/>
        <end position="320"/>
    </location>
</feature>
<name>A0A917VY60_9NOCA</name>
<feature type="transmembrane region" description="Helical" evidence="8">
    <location>
        <begin position="166"/>
        <end position="186"/>
    </location>
</feature>
<evidence type="ECO:0000256" key="6">
    <source>
        <dbReference type="ARBA" id="ARBA00022989"/>
    </source>
</evidence>
<evidence type="ECO:0000256" key="4">
    <source>
        <dbReference type="ARBA" id="ARBA00022475"/>
    </source>
</evidence>
<organism evidence="9 10">
    <name type="scientific">Nocardia jinanensis</name>
    <dbReference type="NCBI Taxonomy" id="382504"/>
    <lineage>
        <taxon>Bacteria</taxon>
        <taxon>Bacillati</taxon>
        <taxon>Actinomycetota</taxon>
        <taxon>Actinomycetes</taxon>
        <taxon>Mycobacteriales</taxon>
        <taxon>Nocardiaceae</taxon>
        <taxon>Nocardia</taxon>
    </lineage>
</organism>
<keyword evidence="3" id="KW-0813">Transport</keyword>
<evidence type="ECO:0000256" key="1">
    <source>
        <dbReference type="ARBA" id="ARBA00004651"/>
    </source>
</evidence>
<dbReference type="InterPro" id="IPR000522">
    <property type="entry name" value="ABC_transptr_permease_BtuC"/>
</dbReference>
<dbReference type="Pfam" id="PF01032">
    <property type="entry name" value="FecCD"/>
    <property type="match status" value="1"/>
</dbReference>
<comment type="caution">
    <text evidence="9">The sequence shown here is derived from an EMBL/GenBank/DDBJ whole genome shotgun (WGS) entry which is preliminary data.</text>
</comment>
<dbReference type="GO" id="GO:0022857">
    <property type="term" value="F:transmembrane transporter activity"/>
    <property type="evidence" value="ECO:0007669"/>
    <property type="project" value="InterPro"/>
</dbReference>
<evidence type="ECO:0000256" key="5">
    <source>
        <dbReference type="ARBA" id="ARBA00022692"/>
    </source>
</evidence>
<dbReference type="PANTHER" id="PTHR30472:SF67">
    <property type="entry name" value="PERMEASE OF ABC TRANSPORTER-RELATED"/>
    <property type="match status" value="1"/>
</dbReference>
<keyword evidence="5 8" id="KW-0812">Transmembrane</keyword>
<keyword evidence="10" id="KW-1185">Reference proteome</keyword>